<proteinExistence type="predicted"/>
<reference evidence="1 2" key="1">
    <citation type="submission" date="2024-01" db="EMBL/GenBank/DDBJ databases">
        <title>The genomes of 5 underutilized Papilionoideae crops provide insights into root nodulation and disease resistance.</title>
        <authorList>
            <person name="Yuan L."/>
        </authorList>
    </citation>
    <scope>NUCLEOTIDE SEQUENCE [LARGE SCALE GENOMIC DNA]</scope>
    <source>
        <strain evidence="1">LY-2023</strain>
        <tissue evidence="1">Leaf</tissue>
    </source>
</reference>
<evidence type="ECO:0000313" key="2">
    <source>
        <dbReference type="Proteomes" id="UP001359559"/>
    </source>
</evidence>
<organism evidence="1 2">
    <name type="scientific">Clitoria ternatea</name>
    <name type="common">Butterfly pea</name>
    <dbReference type="NCBI Taxonomy" id="43366"/>
    <lineage>
        <taxon>Eukaryota</taxon>
        <taxon>Viridiplantae</taxon>
        <taxon>Streptophyta</taxon>
        <taxon>Embryophyta</taxon>
        <taxon>Tracheophyta</taxon>
        <taxon>Spermatophyta</taxon>
        <taxon>Magnoliopsida</taxon>
        <taxon>eudicotyledons</taxon>
        <taxon>Gunneridae</taxon>
        <taxon>Pentapetalae</taxon>
        <taxon>rosids</taxon>
        <taxon>fabids</taxon>
        <taxon>Fabales</taxon>
        <taxon>Fabaceae</taxon>
        <taxon>Papilionoideae</taxon>
        <taxon>50 kb inversion clade</taxon>
        <taxon>NPAAA clade</taxon>
        <taxon>indigoferoid/millettioid clade</taxon>
        <taxon>Phaseoleae</taxon>
        <taxon>Clitoria</taxon>
    </lineage>
</organism>
<evidence type="ECO:0000313" key="1">
    <source>
        <dbReference type="EMBL" id="KAK7317908.1"/>
    </source>
</evidence>
<dbReference type="Proteomes" id="UP001359559">
    <property type="component" value="Unassembled WGS sequence"/>
</dbReference>
<accession>A0AAN9KKL1</accession>
<gene>
    <name evidence="1" type="ORF">RJT34_02526</name>
</gene>
<dbReference type="PANTHER" id="PTHR14873">
    <property type="entry name" value="OS06G0694100 PROTEIN"/>
    <property type="match status" value="1"/>
</dbReference>
<dbReference type="PANTHER" id="PTHR14873:SF1">
    <property type="entry name" value="OS06G0694100 PROTEIN"/>
    <property type="match status" value="1"/>
</dbReference>
<dbReference type="AlphaFoldDB" id="A0AAN9KKL1"/>
<keyword evidence="2" id="KW-1185">Reference proteome</keyword>
<dbReference type="EMBL" id="JAYKXN010000001">
    <property type="protein sequence ID" value="KAK7317908.1"/>
    <property type="molecule type" value="Genomic_DNA"/>
</dbReference>
<sequence>MPEFLPLLNERIKETSIVKSNESDKFSAVSTRVPVGFKILAAFQFRWFVTQGQGMISFEHVGKNVHVAELGGYVDVILDACCQNTASNDDIWHYVVKTSIVLVTLTK</sequence>
<name>A0AAN9KKL1_CLITE</name>
<comment type="caution">
    <text evidence="1">The sequence shown here is derived from an EMBL/GenBank/DDBJ whole genome shotgun (WGS) entry which is preliminary data.</text>
</comment>
<protein>
    <submittedName>
        <fullName evidence="1">Uncharacterized protein</fullName>
    </submittedName>
</protein>